<sequence>MSATTAARAPPGHSRQGSQQIGGLNKLRQEMLDEGGCSKILQALRITEARPHRAPECSGRFAARSGGVQTTVHSQRFRASCSNGW</sequence>
<evidence type="ECO:0000256" key="1">
    <source>
        <dbReference type="SAM" id="MobiDB-lite"/>
    </source>
</evidence>
<organism evidence="2 3">
    <name type="scientific">Hymenobacter duratus</name>
    <dbReference type="NCBI Taxonomy" id="2771356"/>
    <lineage>
        <taxon>Bacteria</taxon>
        <taxon>Pseudomonadati</taxon>
        <taxon>Bacteroidota</taxon>
        <taxon>Cytophagia</taxon>
        <taxon>Cytophagales</taxon>
        <taxon>Hymenobacteraceae</taxon>
        <taxon>Hymenobacter</taxon>
    </lineage>
</organism>
<reference evidence="2 3" key="1">
    <citation type="submission" date="2020-09" db="EMBL/GenBank/DDBJ databases">
        <authorList>
            <person name="Kim M.K."/>
        </authorList>
    </citation>
    <scope>NUCLEOTIDE SEQUENCE [LARGE SCALE GENOMIC DNA]</scope>
    <source>
        <strain evidence="2 3">BT646</strain>
    </source>
</reference>
<feature type="region of interest" description="Disordered" evidence="1">
    <location>
        <begin position="1"/>
        <end position="22"/>
    </location>
</feature>
<protein>
    <submittedName>
        <fullName evidence="2">Uncharacterized protein</fullName>
    </submittedName>
</protein>
<keyword evidence="3" id="KW-1185">Reference proteome</keyword>
<dbReference type="EMBL" id="JACWZZ010000003">
    <property type="protein sequence ID" value="MBD2716307.1"/>
    <property type="molecule type" value="Genomic_DNA"/>
</dbReference>
<evidence type="ECO:0000313" key="3">
    <source>
        <dbReference type="Proteomes" id="UP000642468"/>
    </source>
</evidence>
<dbReference type="Proteomes" id="UP000642468">
    <property type="component" value="Unassembled WGS sequence"/>
</dbReference>
<proteinExistence type="predicted"/>
<comment type="caution">
    <text evidence="2">The sequence shown here is derived from an EMBL/GenBank/DDBJ whole genome shotgun (WGS) entry which is preliminary data.</text>
</comment>
<accession>A0ABR8JJP2</accession>
<evidence type="ECO:0000313" key="2">
    <source>
        <dbReference type="EMBL" id="MBD2716307.1"/>
    </source>
</evidence>
<name>A0ABR8JJP2_9BACT</name>
<gene>
    <name evidence="2" type="ORF">IC231_14785</name>
</gene>